<proteinExistence type="inferred from homology"/>
<dbReference type="PANTHER" id="PTHR43520:SF5">
    <property type="entry name" value="CATION-TRANSPORTING P-TYPE ATPASE-RELATED"/>
    <property type="match status" value="1"/>
</dbReference>
<dbReference type="InterPro" id="IPR018303">
    <property type="entry name" value="ATPase_P-typ_P_site"/>
</dbReference>
<dbReference type="InterPro" id="IPR023214">
    <property type="entry name" value="HAD_sf"/>
</dbReference>
<dbReference type="InterPro" id="IPR001757">
    <property type="entry name" value="P_typ_ATPase"/>
</dbReference>
<dbReference type="InterPro" id="IPR036412">
    <property type="entry name" value="HAD-like_sf"/>
</dbReference>
<evidence type="ECO:0000256" key="11">
    <source>
        <dbReference type="ARBA" id="ARBA00022967"/>
    </source>
</evidence>
<dbReference type="GO" id="GO:0005524">
    <property type="term" value="F:ATP binding"/>
    <property type="evidence" value="ECO:0007669"/>
    <property type="project" value="UniProtKB-UniRule"/>
</dbReference>
<dbReference type="Gene3D" id="3.30.70.100">
    <property type="match status" value="1"/>
</dbReference>
<dbReference type="InterPro" id="IPR023298">
    <property type="entry name" value="ATPase_P-typ_TM_dom_sf"/>
</dbReference>
<keyword evidence="4 15" id="KW-1003">Cell membrane</keyword>
<dbReference type="AlphaFoldDB" id="A0A1Z3N6V8"/>
<dbReference type="Pfam" id="PF00702">
    <property type="entry name" value="Hydrolase"/>
    <property type="match status" value="1"/>
</dbReference>
<dbReference type="SUPFAM" id="SSF81653">
    <property type="entry name" value="Calcium ATPase, transduction domain A"/>
    <property type="match status" value="1"/>
</dbReference>
<dbReference type="InterPro" id="IPR027256">
    <property type="entry name" value="P-typ_ATPase_IB"/>
</dbReference>
<reference evidence="17 18" key="1">
    <citation type="submission" date="2017-04" db="EMBL/GenBank/DDBJ databases">
        <title>Whole genome sequence of Bdellovibrio bacteriovorus strain SSB218315.</title>
        <authorList>
            <person name="Oyedara O."/>
            <person name="Rodriguez-Perez M.A."/>
        </authorList>
    </citation>
    <scope>NUCLEOTIDE SEQUENCE [LARGE SCALE GENOMIC DNA]</scope>
    <source>
        <strain evidence="17 18">SSB218315</strain>
    </source>
</reference>
<evidence type="ECO:0000256" key="6">
    <source>
        <dbReference type="ARBA" id="ARBA00022692"/>
    </source>
</evidence>
<dbReference type="GO" id="GO:0043682">
    <property type="term" value="F:P-type divalent copper transporter activity"/>
    <property type="evidence" value="ECO:0007669"/>
    <property type="project" value="TreeGrafter"/>
</dbReference>
<keyword evidence="14 15" id="KW-0472">Membrane</keyword>
<accession>A0A1Z3N6V8</accession>
<dbReference type="OrthoDB" id="5287215at2"/>
<evidence type="ECO:0000256" key="12">
    <source>
        <dbReference type="ARBA" id="ARBA00022989"/>
    </source>
</evidence>
<feature type="transmembrane region" description="Helical" evidence="15">
    <location>
        <begin position="260"/>
        <end position="278"/>
    </location>
</feature>
<dbReference type="Gene3D" id="2.70.150.10">
    <property type="entry name" value="Calcium-transporting ATPase, cytoplasmic transduction domain A"/>
    <property type="match status" value="1"/>
</dbReference>
<feature type="transmembrane region" description="Helical" evidence="15">
    <location>
        <begin position="779"/>
        <end position="797"/>
    </location>
</feature>
<organism evidence="17 18">
    <name type="scientific">Bdellovibrio bacteriovorus</name>
    <dbReference type="NCBI Taxonomy" id="959"/>
    <lineage>
        <taxon>Bacteria</taxon>
        <taxon>Pseudomonadati</taxon>
        <taxon>Bdellovibrionota</taxon>
        <taxon>Bdellovibrionia</taxon>
        <taxon>Bdellovibrionales</taxon>
        <taxon>Pseudobdellovibrionaceae</taxon>
        <taxon>Bdellovibrio</taxon>
    </lineage>
</organism>
<evidence type="ECO:0000256" key="9">
    <source>
        <dbReference type="ARBA" id="ARBA00022840"/>
    </source>
</evidence>
<dbReference type="NCBIfam" id="TIGR01525">
    <property type="entry name" value="ATPase-IB_hvy"/>
    <property type="match status" value="1"/>
</dbReference>
<evidence type="ECO:0000256" key="10">
    <source>
        <dbReference type="ARBA" id="ARBA00022842"/>
    </source>
</evidence>
<keyword evidence="3" id="KW-0813">Transport</keyword>
<gene>
    <name evidence="17" type="ORF">B9G79_06265</name>
</gene>
<name>A0A1Z3N6V8_BDEBC</name>
<evidence type="ECO:0000313" key="18">
    <source>
        <dbReference type="Proteomes" id="UP000197003"/>
    </source>
</evidence>
<dbReference type="PANTHER" id="PTHR43520">
    <property type="entry name" value="ATP7, ISOFORM B"/>
    <property type="match status" value="1"/>
</dbReference>
<evidence type="ECO:0000313" key="17">
    <source>
        <dbReference type="EMBL" id="ASD63198.1"/>
    </source>
</evidence>
<evidence type="ECO:0000256" key="1">
    <source>
        <dbReference type="ARBA" id="ARBA00004651"/>
    </source>
</evidence>
<feature type="transmembrane region" description="Helical" evidence="15">
    <location>
        <begin position="754"/>
        <end position="773"/>
    </location>
</feature>
<keyword evidence="8 15" id="KW-0547">Nucleotide-binding</keyword>
<dbReference type="Pfam" id="PF00122">
    <property type="entry name" value="E1-E2_ATPase"/>
    <property type="match status" value="1"/>
</dbReference>
<feature type="domain" description="P-type ATPase A" evidence="16">
    <location>
        <begin position="324"/>
        <end position="419"/>
    </location>
</feature>
<evidence type="ECO:0000256" key="15">
    <source>
        <dbReference type="RuleBase" id="RU362081"/>
    </source>
</evidence>
<evidence type="ECO:0000256" key="2">
    <source>
        <dbReference type="ARBA" id="ARBA00006024"/>
    </source>
</evidence>
<feature type="transmembrane region" description="Helical" evidence="15">
    <location>
        <begin position="220"/>
        <end position="239"/>
    </location>
</feature>
<dbReference type="Gene3D" id="3.40.1110.10">
    <property type="entry name" value="Calcium-transporting ATPase, cytoplasmic domain N"/>
    <property type="match status" value="1"/>
</dbReference>
<dbReference type="EMBL" id="CP020946">
    <property type="protein sequence ID" value="ASD63198.1"/>
    <property type="molecule type" value="Genomic_DNA"/>
</dbReference>
<dbReference type="GO" id="GO:0005507">
    <property type="term" value="F:copper ion binding"/>
    <property type="evidence" value="ECO:0007669"/>
    <property type="project" value="TreeGrafter"/>
</dbReference>
<feature type="transmembrane region" description="Helical" evidence="15">
    <location>
        <begin position="436"/>
        <end position="456"/>
    </location>
</feature>
<dbReference type="PROSITE" id="PS00154">
    <property type="entry name" value="ATPASE_E1_E2"/>
    <property type="match status" value="1"/>
</dbReference>
<dbReference type="Proteomes" id="UP000197003">
    <property type="component" value="Chromosome"/>
</dbReference>
<protein>
    <submittedName>
        <fullName evidence="17">Heavy metal translocating P-type ATPase</fullName>
    </submittedName>
</protein>
<dbReference type="GO" id="GO:0055070">
    <property type="term" value="P:copper ion homeostasis"/>
    <property type="evidence" value="ECO:0007669"/>
    <property type="project" value="TreeGrafter"/>
</dbReference>
<evidence type="ECO:0000256" key="5">
    <source>
        <dbReference type="ARBA" id="ARBA00022553"/>
    </source>
</evidence>
<keyword evidence="5" id="KW-0597">Phosphoprotein</keyword>
<dbReference type="InterPro" id="IPR036163">
    <property type="entry name" value="HMA_dom_sf"/>
</dbReference>
<evidence type="ECO:0000256" key="3">
    <source>
        <dbReference type="ARBA" id="ARBA00022448"/>
    </source>
</evidence>
<dbReference type="GO" id="GO:0016887">
    <property type="term" value="F:ATP hydrolysis activity"/>
    <property type="evidence" value="ECO:0007669"/>
    <property type="project" value="InterPro"/>
</dbReference>
<keyword evidence="10" id="KW-0460">Magnesium</keyword>
<evidence type="ECO:0000256" key="13">
    <source>
        <dbReference type="ARBA" id="ARBA00023065"/>
    </source>
</evidence>
<comment type="similarity">
    <text evidence="2 15">Belongs to the cation transport ATPase (P-type) (TC 3.A.3) family. Type IB subfamily.</text>
</comment>
<keyword evidence="11" id="KW-1278">Translocase</keyword>
<dbReference type="SUPFAM" id="SSF81665">
    <property type="entry name" value="Calcium ATPase, transmembrane domain M"/>
    <property type="match status" value="1"/>
</dbReference>
<dbReference type="Gene3D" id="1.20.1110.10">
    <property type="entry name" value="Calcium-transporting ATPase, transmembrane domain"/>
    <property type="match status" value="1"/>
</dbReference>
<sequence>MQRFTAPVPLAENRFPDYFLEHDPDHIGVGMLMAHLRHPGDTMNTANLHECAYCRAGTTEPVYCCSACETLDLHVRQIPVLSEQQNPYAYLDQPEFRRLYSHDKQDFNFLFFAEGLHCSSCVHLLEKLPEFYDRIAMARVNFGQSTVAVKLAEGGSLAQVAHVIAELGYKPSPLAAQDNLAARYQSENRSFLKRIAVAGFCAGNTMLFVIPVYSGLAGTWATVFNWLSFALFLPILLYSAQPFYKGAWNSLKYKVINVDLPIAIAMLSGFALSTANLVRGDGDIYFDSTASFMFFILSARYLLKRVQQNYLSPSRMKSFFQMEKYERISGDTSAVIPWSSVKAGDVLKLKQGQSLPSDATLLSSHATLDMSLFNGESLPKVFSSGMTLFAGTKILDDGVLVRMNLQFSESKLGQLLQQLDHGALKKSRFIALTDRLAQWLIITVFSIAVLFFIAYASIDISEAFNRSLALIVLACPCALAFGSPLTFGLALKKSQRLGILLKDATSLERMLEVKNIFFDKTGTLTEGHLSLSHSEPAIISPRLQANILALEATSYHPLAFALRQAWPHPEFMPAVQNAQEILGKGVKGLIDGKLYEIRHLSESTHEDETAIEVLCDGQSLCRLYFLDELRQDSAQAVQELNKRGMNCFLLSGDKKSRVYQAANQCGIARENAHGELFPEDKKDILIRHKNTCMIGDGANDSLSLQAADVGIAVKGSVDLSLNSADVYFTRGGLSPFFDLLKISEQTQNVLKRNLGISLTYNTIGGILALAGFIDPLMAAILMPISSVVIILSSLWGFR</sequence>
<dbReference type="GO" id="GO:0005886">
    <property type="term" value="C:plasma membrane"/>
    <property type="evidence" value="ECO:0007669"/>
    <property type="project" value="UniProtKB-SubCell"/>
</dbReference>
<dbReference type="NCBIfam" id="TIGR01494">
    <property type="entry name" value="ATPase_P-type"/>
    <property type="match status" value="1"/>
</dbReference>
<dbReference type="SUPFAM" id="SSF56784">
    <property type="entry name" value="HAD-like"/>
    <property type="match status" value="1"/>
</dbReference>
<comment type="subcellular location">
    <subcellularLocation>
        <location evidence="1">Cell membrane</location>
        <topology evidence="1">Multi-pass membrane protein</topology>
    </subcellularLocation>
</comment>
<dbReference type="SUPFAM" id="SSF55008">
    <property type="entry name" value="HMA, heavy metal-associated domain"/>
    <property type="match status" value="1"/>
</dbReference>
<evidence type="ECO:0000256" key="8">
    <source>
        <dbReference type="ARBA" id="ARBA00022741"/>
    </source>
</evidence>
<feature type="transmembrane region" description="Helical" evidence="15">
    <location>
        <begin position="468"/>
        <end position="491"/>
    </location>
</feature>
<evidence type="ECO:0000256" key="4">
    <source>
        <dbReference type="ARBA" id="ARBA00022475"/>
    </source>
</evidence>
<dbReference type="InterPro" id="IPR023299">
    <property type="entry name" value="ATPase_P-typ_cyto_dom_N"/>
</dbReference>
<evidence type="ECO:0000256" key="7">
    <source>
        <dbReference type="ARBA" id="ARBA00022723"/>
    </source>
</evidence>
<dbReference type="PRINTS" id="PR00119">
    <property type="entry name" value="CATATPASE"/>
</dbReference>
<keyword evidence="6 15" id="KW-0812">Transmembrane</keyword>
<dbReference type="InterPro" id="IPR006121">
    <property type="entry name" value="HMA_dom"/>
</dbReference>
<keyword evidence="12 15" id="KW-1133">Transmembrane helix</keyword>
<keyword evidence="13" id="KW-0406">Ion transport</keyword>
<dbReference type="InterPro" id="IPR059000">
    <property type="entry name" value="ATPase_P-type_domA"/>
</dbReference>
<evidence type="ECO:0000259" key="16">
    <source>
        <dbReference type="Pfam" id="PF00122"/>
    </source>
</evidence>
<dbReference type="CDD" id="cd00371">
    <property type="entry name" value="HMA"/>
    <property type="match status" value="1"/>
</dbReference>
<keyword evidence="9 15" id="KW-0067">ATP-binding</keyword>
<dbReference type="Gene3D" id="3.40.50.1000">
    <property type="entry name" value="HAD superfamily/HAD-like"/>
    <property type="match status" value="1"/>
</dbReference>
<evidence type="ECO:0000256" key="14">
    <source>
        <dbReference type="ARBA" id="ARBA00023136"/>
    </source>
</evidence>
<feature type="transmembrane region" description="Helical" evidence="15">
    <location>
        <begin position="284"/>
        <end position="303"/>
    </location>
</feature>
<dbReference type="InterPro" id="IPR008250">
    <property type="entry name" value="ATPase_P-typ_transduc_dom_A_sf"/>
</dbReference>
<keyword evidence="7 15" id="KW-0479">Metal-binding</keyword>
<feature type="transmembrane region" description="Helical" evidence="15">
    <location>
        <begin position="195"/>
        <end position="214"/>
    </location>
</feature>